<dbReference type="GO" id="GO:0006355">
    <property type="term" value="P:regulation of DNA-templated transcription"/>
    <property type="evidence" value="ECO:0007669"/>
    <property type="project" value="InterPro"/>
</dbReference>
<evidence type="ECO:0000256" key="1">
    <source>
        <dbReference type="ARBA" id="ARBA00023015"/>
    </source>
</evidence>
<keyword evidence="1" id="KW-0805">Transcription regulation</keyword>
<dbReference type="InterPro" id="IPR027417">
    <property type="entry name" value="P-loop_NTPase"/>
</dbReference>
<evidence type="ECO:0000313" key="7">
    <source>
        <dbReference type="Proteomes" id="UP000198286"/>
    </source>
</evidence>
<dbReference type="GO" id="GO:0003677">
    <property type="term" value="F:DNA binding"/>
    <property type="evidence" value="ECO:0007669"/>
    <property type="project" value="UniProtKB-KW"/>
</dbReference>
<dbReference type="InterPro" id="IPR049945">
    <property type="entry name" value="AAA_22"/>
</dbReference>
<dbReference type="GO" id="GO:0016887">
    <property type="term" value="F:ATP hydrolysis activity"/>
    <property type="evidence" value="ECO:0007669"/>
    <property type="project" value="InterPro"/>
</dbReference>
<sequence>MHGGKGSAWPVVGRDVELRRSLGALSNGEFQGVALVGDSGVGKSTLARMLAKTVESAGRTVRFALGTQTGRAVPLGAFSRAVSLGVAHEPAIMLAAAHHTLSQDKNLVVVVDDAQLLDPLSATFVNQLAAGRSAKLIVTIRSGDSVLDAVTALLKERLLLTVHIDPFTREQTEALAGAVLGGPVDPRLVDELSERSAGNLLLLRGFLTAGRENGTLVQGEHGWQLQGPLRADRELYDVLEFQLRSLTAAELEVVEILATGEVLGWEILREICDADAVANLERRGLIQLVADGSHALAQLNNPMLGEAATRHAGMVRIRELNGKLARALQEQQRAGSRLPGLPGPQGRIRLAQFMMRSDLQPDLEMVINAGVDALAMSNVGLGEELARFAVDRGGGLPAALVLAEAVSWQGRGEEADAALVDAEPDGGDEWLIARWGCLRAANLYWGCGDVESATQVLDDVKKLVSSELCLRLIKALEVSMAYFRGDVETTIELGPGLCEPDALPMATVWAVFPTCCALAGAGRFSEVRRLAAIGARAAELCGLGPHRFNIGMAEVMAATAAGDYPAAEQIYERYAAMAAGLLAAEAMVDAMLGLVQVARGELASACAVFTNATAVFAQGFPSPWLIVVAALHAQAEGARGDSAAAAAALRRAEKSYGPHVAVFLPELELARAWERAAAGDTSAAQAHATQAAQIARAARMHAVEMRARHTAVRFGDRSHATPLEKLARILNTPLAAAVADHACALAKHDGALLDAAAGRFADLGALALAADAWAQAAGEHGRRGDRGKKFESSTRAHALASHCELHTPAVESAARPLPFSGRERQIVMLVAAGLSNRQIADQLVISVRTVEGHLYRLFAKLGINTREQLICLMRREPSMRSELSRRGDESLRCERHDHPRTG</sequence>
<dbReference type="SUPFAM" id="SSF46894">
    <property type="entry name" value="C-terminal effector domain of the bipartite response regulators"/>
    <property type="match status" value="1"/>
</dbReference>
<evidence type="ECO:0000256" key="3">
    <source>
        <dbReference type="ARBA" id="ARBA00023163"/>
    </source>
</evidence>
<dbReference type="CDD" id="cd06170">
    <property type="entry name" value="LuxR_C_like"/>
    <property type="match status" value="1"/>
</dbReference>
<dbReference type="PROSITE" id="PS00622">
    <property type="entry name" value="HTH_LUXR_1"/>
    <property type="match status" value="1"/>
</dbReference>
<dbReference type="PRINTS" id="PR00038">
    <property type="entry name" value="HTHLUXR"/>
</dbReference>
<dbReference type="InterPro" id="IPR036388">
    <property type="entry name" value="WH-like_DNA-bd_sf"/>
</dbReference>
<protein>
    <submittedName>
        <fullName evidence="6">TPR repeat-containing protein</fullName>
    </submittedName>
</protein>
<dbReference type="Proteomes" id="UP000198286">
    <property type="component" value="Chromosome"/>
</dbReference>
<dbReference type="SMART" id="SM00421">
    <property type="entry name" value="HTH_LUXR"/>
    <property type="match status" value="1"/>
</dbReference>
<feature type="domain" description="HTH luxR-type" evidence="5">
    <location>
        <begin position="812"/>
        <end position="877"/>
    </location>
</feature>
<dbReference type="InterPro" id="IPR016032">
    <property type="entry name" value="Sig_transdc_resp-reg_C-effctor"/>
</dbReference>
<dbReference type="PANTHER" id="PTHR44688:SF16">
    <property type="entry name" value="DNA-BINDING TRANSCRIPTIONAL ACTIVATOR DEVR_DOSR"/>
    <property type="match status" value="1"/>
</dbReference>
<evidence type="ECO:0000259" key="5">
    <source>
        <dbReference type="PROSITE" id="PS50043"/>
    </source>
</evidence>
<proteinExistence type="predicted"/>
<reference evidence="6 7" key="1">
    <citation type="journal article" date="2017" name="Lancet Infect. Dis.">
        <title>Global outbreak of severe Mycobacterium chimaera disease after cardiac surgery: a molecular epidemiological study.</title>
        <authorList>
            <person name="van Ingen J."/>
            <person name="Kohl T."/>
            <person name="Kranzer K."/>
            <person name="Hasse B."/>
            <person name="Keller P."/>
            <person name="Szafranska A."/>
            <person name="Hillemann D."/>
            <person name="Chand M."/>
            <person name="Schreiber P."/>
            <person name="Sommerstein R."/>
            <person name="Berger C."/>
            <person name="Genoni M."/>
            <person name="Ruegg C."/>
            <person name="Troillet N."/>
            <person name="Widmer A.F."/>
            <person name="Becker S.L."/>
            <person name="Herrmann M."/>
            <person name="Eckmanns T."/>
            <person name="Haller S."/>
            <person name="Hoeller C."/>
            <person name="Debast S.B."/>
            <person name="Wolfhagen M.J."/>
            <person name="Hopman J."/>
            <person name="Kluytmans J."/>
            <person name="Langelaar M."/>
            <person name="Notermans D.W."/>
            <person name="ten Oever J."/>
            <person name="van den Barselaar P."/>
            <person name="Vonk A.B.A."/>
            <person name="Vos M.C."/>
            <person name="Ahmed N."/>
            <person name="Brown T."/>
            <person name="Crook D."/>
            <person name="Lamagni T."/>
            <person name="Phin N."/>
            <person name="Smith E.G."/>
            <person name="Zambon M."/>
            <person name="Serr A."/>
            <person name="Goetting T."/>
            <person name="Ebner W."/>
            <person name="Thuermer A."/>
            <person name="Utpatel C."/>
            <person name="Sproer C."/>
            <person name="Bunk B."/>
            <person name="Nubel U."/>
            <person name="Bloemberg G."/>
            <person name="Bottger E."/>
            <person name="Niemann S."/>
            <person name="Wagner D."/>
            <person name="Sax H."/>
        </authorList>
    </citation>
    <scope>NUCLEOTIDE SEQUENCE [LARGE SCALE GENOMIC DNA]</scope>
    <source>
        <strain evidence="6 7">ZUERICH-2</strain>
    </source>
</reference>
<evidence type="ECO:0000256" key="2">
    <source>
        <dbReference type="ARBA" id="ARBA00023125"/>
    </source>
</evidence>
<dbReference type="SMART" id="SM00382">
    <property type="entry name" value="AAA"/>
    <property type="match status" value="1"/>
</dbReference>
<dbReference type="Pfam" id="PF00196">
    <property type="entry name" value="GerE"/>
    <property type="match status" value="1"/>
</dbReference>
<keyword evidence="2" id="KW-0238">DNA-binding</keyword>
<evidence type="ECO:0000256" key="4">
    <source>
        <dbReference type="SAM" id="MobiDB-lite"/>
    </source>
</evidence>
<dbReference type="AlphaFoldDB" id="A0A7U5RV04"/>
<organism evidence="6 7">
    <name type="scientific">Mycobacterium intracellulare subsp. chimaera</name>
    <dbReference type="NCBI Taxonomy" id="222805"/>
    <lineage>
        <taxon>Bacteria</taxon>
        <taxon>Bacillati</taxon>
        <taxon>Actinomycetota</taxon>
        <taxon>Actinomycetes</taxon>
        <taxon>Mycobacteriales</taxon>
        <taxon>Mycobacteriaceae</taxon>
        <taxon>Mycobacterium</taxon>
        <taxon>Mycobacterium avium complex (MAC)</taxon>
    </lineage>
</organism>
<dbReference type="InterPro" id="IPR000792">
    <property type="entry name" value="Tscrpt_reg_LuxR_C"/>
</dbReference>
<dbReference type="SUPFAM" id="SSF52540">
    <property type="entry name" value="P-loop containing nucleoside triphosphate hydrolases"/>
    <property type="match status" value="1"/>
</dbReference>
<dbReference type="EMBL" id="CP015267">
    <property type="protein sequence ID" value="ASL14998.1"/>
    <property type="molecule type" value="Genomic_DNA"/>
</dbReference>
<keyword evidence="3" id="KW-0804">Transcription</keyword>
<gene>
    <name evidence="6" type="ORF">MYCOZU2_02593</name>
</gene>
<dbReference type="PANTHER" id="PTHR44688">
    <property type="entry name" value="DNA-BINDING TRANSCRIPTIONAL ACTIVATOR DEVR_DOSR"/>
    <property type="match status" value="1"/>
</dbReference>
<feature type="region of interest" description="Disordered" evidence="4">
    <location>
        <begin position="881"/>
        <end position="902"/>
    </location>
</feature>
<name>A0A7U5RV04_MYCIT</name>
<accession>A0A7U5RV04</accession>
<dbReference type="Pfam" id="PF13401">
    <property type="entry name" value="AAA_22"/>
    <property type="match status" value="1"/>
</dbReference>
<dbReference type="RefSeq" id="WP_332459555.1">
    <property type="nucleotide sequence ID" value="NZ_CP015267.1"/>
</dbReference>
<dbReference type="PROSITE" id="PS50043">
    <property type="entry name" value="HTH_LUXR_2"/>
    <property type="match status" value="1"/>
</dbReference>
<dbReference type="Gene3D" id="1.10.10.10">
    <property type="entry name" value="Winged helix-like DNA-binding domain superfamily/Winged helix DNA-binding domain"/>
    <property type="match status" value="1"/>
</dbReference>
<evidence type="ECO:0000313" key="6">
    <source>
        <dbReference type="EMBL" id="ASL14998.1"/>
    </source>
</evidence>
<dbReference type="InterPro" id="IPR003593">
    <property type="entry name" value="AAA+_ATPase"/>
</dbReference>
<dbReference type="Gene3D" id="3.40.50.300">
    <property type="entry name" value="P-loop containing nucleotide triphosphate hydrolases"/>
    <property type="match status" value="1"/>
</dbReference>